<keyword evidence="2" id="KW-1185">Reference proteome</keyword>
<proteinExistence type="predicted"/>
<dbReference type="Pfam" id="PF16264">
    <property type="entry name" value="SatD"/>
    <property type="match status" value="1"/>
</dbReference>
<evidence type="ECO:0000313" key="1">
    <source>
        <dbReference type="EMBL" id="ADH60646.1"/>
    </source>
</evidence>
<name>A0ABM5LPH9_THEM3</name>
<protein>
    <submittedName>
        <fullName evidence="1">SatD</fullName>
    </submittedName>
</protein>
<sequence>MYIVITGDIIGSRELLAKGIKRENFIKAVEEVNEACEDYLLVKFSLMRGDEIQGILKQVDFLPAVVRNLRYNFFPAGLRIGIGIGSISTGIEKNSWEMDGEAFYRAREALSLCDKNAITIVKTGDLFIEEATTALFTLLDALQSKWTRAQWEAVMNYEKYGTYKKAAQILKVMPQNVAKRCNAARWQAVVRGEKAIVRLLKFVLEGNTNE</sequence>
<accession>A0ABM5LPH9</accession>
<dbReference type="EMBL" id="CP002032">
    <property type="protein sequence ID" value="ADH60646.1"/>
    <property type="molecule type" value="Genomic_DNA"/>
</dbReference>
<organism evidence="1 2">
    <name type="scientific">Thermoanaerobacter mathranii subsp. mathranii (strain DSM 11426 / CCUG 53645 / CIP 108742 / A3)</name>
    <dbReference type="NCBI Taxonomy" id="583358"/>
    <lineage>
        <taxon>Bacteria</taxon>
        <taxon>Bacillati</taxon>
        <taxon>Bacillota</taxon>
        <taxon>Clostridia</taxon>
        <taxon>Thermoanaerobacterales</taxon>
        <taxon>Thermoanaerobacteraceae</taxon>
        <taxon>Thermoanaerobacter</taxon>
    </lineage>
</organism>
<dbReference type="InterPro" id="IPR032580">
    <property type="entry name" value="SatD"/>
</dbReference>
<evidence type="ECO:0000313" key="2">
    <source>
        <dbReference type="Proteomes" id="UP000002064"/>
    </source>
</evidence>
<reference evidence="1 2" key="1">
    <citation type="submission" date="2010-05" db="EMBL/GenBank/DDBJ databases">
        <title>Complete sequence of Thermoanaerobacter mathranii subsp. mathranii mathranii str. A3.</title>
        <authorList>
            <consortium name="US DOE Joint Genome Institute"/>
            <person name="Lucas S."/>
            <person name="Copeland A."/>
            <person name="Lapidus A."/>
            <person name="Cheng J.-F."/>
            <person name="Bruce D."/>
            <person name="Goodwin L."/>
            <person name="Pitluck S."/>
            <person name="Held B."/>
            <person name="Detter J.C."/>
            <person name="Han C."/>
            <person name="Tapia R."/>
            <person name="Land M."/>
            <person name="Hauser L."/>
            <person name="Kyrpides N."/>
            <person name="Mikhailova N."/>
            <person name="Zhou J."/>
            <person name="Hemme C."/>
            <person name="Woyke T."/>
        </authorList>
    </citation>
    <scope>NUCLEOTIDE SEQUENCE [LARGE SCALE GENOMIC DNA]</scope>
    <source>
        <strain evidence="1 2">A3</strain>
    </source>
</reference>
<dbReference type="Proteomes" id="UP000002064">
    <property type="component" value="Chromosome"/>
</dbReference>
<gene>
    <name evidence="1" type="ordered locus">Tmath_0911</name>
</gene>
<dbReference type="RefSeq" id="WP_013150142.1">
    <property type="nucleotide sequence ID" value="NC_014209.1"/>
</dbReference>